<name>A0ABV2LW85_9FLAO</name>
<dbReference type="Pfam" id="PF01551">
    <property type="entry name" value="Peptidase_M23"/>
    <property type="match status" value="2"/>
</dbReference>
<feature type="domain" description="M23ase beta-sheet core" evidence="2">
    <location>
        <begin position="58"/>
        <end position="117"/>
    </location>
</feature>
<accession>A0ABV2LW85</accession>
<sequence>MKNLNILVLSLLTFCACGQSQNTQANPKIEYPKGDFRNPLGITNFLSGNFGELRNNHFHSGIDIKTNQKEGYNLYAVGDGFISRINVSPRGYGNAIYIDHPNGYTSVYAHMQKFSKEIEEFTRAHQYKNESFAVEIYPKKDELKVKAGDIIGLSGNSGGSAGPHLHFEIRDTKTEEPINPFLFGFDVPDTSAPMINGLYIYPINGNVNGKTSRQVVASGASVSASGKVGLGIKTYDKHNGADNMNGIYQINVFVDNNPYYTYTNDRLNFSTTRAINCLVDYEDRLKNNSWVYQLYRKEGDPLHQMYSNVVNNGIIDLEEGRTYDIKIEVRDYAGNKKEVKYKITGKTPPAEKPISSDAIIFQWDQENHFKREGIELMLPKGIIYEDLEFKYKLADNGKHWVHDWNIPVHSYYTIAIEPKDVPTAQLDKAILVREYQQRGAWKKEFITAEYKNGKIVGEARDFGVFSVAIDNTKPTITPVNIKENSTFTGAKATIRFTISDSQSGIEGFAAYIDGKWTLTTYDQKSKSLTIDLNREGITNGKHQLELKVWDEKNNTATYTANFTKN</sequence>
<comment type="caution">
    <text evidence="3">The sequence shown here is derived from an EMBL/GenBank/DDBJ whole genome shotgun (WGS) entry which is preliminary data.</text>
</comment>
<keyword evidence="1" id="KW-0732">Signal</keyword>
<feature type="signal peptide" evidence="1">
    <location>
        <begin position="1"/>
        <end position="25"/>
    </location>
</feature>
<dbReference type="CDD" id="cd12797">
    <property type="entry name" value="M23_peptidase"/>
    <property type="match status" value="1"/>
</dbReference>
<dbReference type="InterPro" id="IPR016047">
    <property type="entry name" value="M23ase_b-sheet_dom"/>
</dbReference>
<evidence type="ECO:0000313" key="4">
    <source>
        <dbReference type="Proteomes" id="UP001549146"/>
    </source>
</evidence>
<dbReference type="RefSeq" id="WP_354509586.1">
    <property type="nucleotide sequence ID" value="NZ_JBEPMO010000012.1"/>
</dbReference>
<evidence type="ECO:0000256" key="1">
    <source>
        <dbReference type="SAM" id="SignalP"/>
    </source>
</evidence>
<keyword evidence="4" id="KW-1185">Reference proteome</keyword>
<dbReference type="EMBL" id="JBEPMO010000012">
    <property type="protein sequence ID" value="MET3732399.1"/>
    <property type="molecule type" value="Genomic_DNA"/>
</dbReference>
<dbReference type="InterPro" id="IPR013783">
    <property type="entry name" value="Ig-like_fold"/>
</dbReference>
<evidence type="ECO:0000259" key="2">
    <source>
        <dbReference type="Pfam" id="PF01551"/>
    </source>
</evidence>
<dbReference type="Proteomes" id="UP001549146">
    <property type="component" value="Unassembled WGS sequence"/>
</dbReference>
<gene>
    <name evidence="3" type="ORF">ABID46_001988</name>
</gene>
<dbReference type="Gene3D" id="2.60.40.10">
    <property type="entry name" value="Immunoglobulins"/>
    <property type="match status" value="1"/>
</dbReference>
<proteinExistence type="predicted"/>
<dbReference type="InterPro" id="IPR011055">
    <property type="entry name" value="Dup_hybrid_motif"/>
</dbReference>
<dbReference type="PROSITE" id="PS51257">
    <property type="entry name" value="PROKAR_LIPOPROTEIN"/>
    <property type="match status" value="1"/>
</dbReference>
<reference evidence="3 4" key="1">
    <citation type="submission" date="2024-06" db="EMBL/GenBank/DDBJ databases">
        <title>Genomic Encyclopedia of Type Strains, Phase IV (KMG-IV): sequencing the most valuable type-strain genomes for metagenomic binning, comparative biology and taxonomic classification.</title>
        <authorList>
            <person name="Goeker M."/>
        </authorList>
    </citation>
    <scope>NUCLEOTIDE SEQUENCE [LARGE SCALE GENOMIC DNA]</scope>
    <source>
        <strain evidence="3 4">DSM 29388</strain>
    </source>
</reference>
<dbReference type="Gene3D" id="2.70.70.10">
    <property type="entry name" value="Glucose Permease (Domain IIA)"/>
    <property type="match status" value="1"/>
</dbReference>
<dbReference type="PANTHER" id="PTHR21666:SF270">
    <property type="entry name" value="MUREIN HYDROLASE ACTIVATOR ENVC"/>
    <property type="match status" value="1"/>
</dbReference>
<dbReference type="InterPro" id="IPR050570">
    <property type="entry name" value="Cell_wall_metabolism_enzyme"/>
</dbReference>
<dbReference type="PANTHER" id="PTHR21666">
    <property type="entry name" value="PEPTIDASE-RELATED"/>
    <property type="match status" value="1"/>
</dbReference>
<feature type="chain" id="PRO_5046396551" description="M23ase beta-sheet core domain-containing protein" evidence="1">
    <location>
        <begin position="26"/>
        <end position="565"/>
    </location>
</feature>
<dbReference type="SUPFAM" id="SSF51261">
    <property type="entry name" value="Duplicated hybrid motif"/>
    <property type="match status" value="1"/>
</dbReference>
<evidence type="ECO:0000313" key="3">
    <source>
        <dbReference type="EMBL" id="MET3732399.1"/>
    </source>
</evidence>
<organism evidence="3 4">
    <name type="scientific">Moheibacter stercoris</name>
    <dbReference type="NCBI Taxonomy" id="1628251"/>
    <lineage>
        <taxon>Bacteria</taxon>
        <taxon>Pseudomonadati</taxon>
        <taxon>Bacteroidota</taxon>
        <taxon>Flavobacteriia</taxon>
        <taxon>Flavobacteriales</taxon>
        <taxon>Weeksellaceae</taxon>
        <taxon>Moheibacter</taxon>
    </lineage>
</organism>
<protein>
    <recommendedName>
        <fullName evidence="2">M23ase beta-sheet core domain-containing protein</fullName>
    </recommendedName>
</protein>
<feature type="domain" description="M23ase beta-sheet core" evidence="2">
    <location>
        <begin position="141"/>
        <end position="180"/>
    </location>
</feature>